<dbReference type="Pfam" id="PF00282">
    <property type="entry name" value="Pyridoxal_deC"/>
    <property type="match status" value="1"/>
</dbReference>
<dbReference type="PANTHER" id="PTHR11999:SF165">
    <property type="entry name" value="DECARBOXYLASE, PUTATIVE (AFU_ORTHOLOGUE AFUA_2G04980)-RELATED"/>
    <property type="match status" value="1"/>
</dbReference>
<dbReference type="GO" id="GO:0019752">
    <property type="term" value="P:carboxylic acid metabolic process"/>
    <property type="evidence" value="ECO:0007669"/>
    <property type="project" value="InterPro"/>
</dbReference>
<dbReference type="InterPro" id="IPR015421">
    <property type="entry name" value="PyrdxlP-dep_Trfase_major"/>
</dbReference>
<evidence type="ECO:0000256" key="4">
    <source>
        <dbReference type="ARBA" id="ARBA00023239"/>
    </source>
</evidence>
<dbReference type="GO" id="GO:0016831">
    <property type="term" value="F:carboxy-lyase activity"/>
    <property type="evidence" value="ECO:0007669"/>
    <property type="project" value="TreeGrafter"/>
</dbReference>
<keyword evidence="4 6" id="KW-0456">Lyase</keyword>
<dbReference type="SUPFAM" id="SSF53383">
    <property type="entry name" value="PLP-dependent transferases"/>
    <property type="match status" value="1"/>
</dbReference>
<feature type="compositionally biased region" description="Low complexity" evidence="7">
    <location>
        <begin position="424"/>
        <end position="434"/>
    </location>
</feature>
<evidence type="ECO:0000256" key="5">
    <source>
        <dbReference type="PIRSR" id="PIRSR602129-50"/>
    </source>
</evidence>
<comment type="caution">
    <text evidence="8">The sequence shown here is derived from an EMBL/GenBank/DDBJ whole genome shotgun (WGS) entry which is preliminary data.</text>
</comment>
<evidence type="ECO:0000313" key="8">
    <source>
        <dbReference type="EMBL" id="KAG9239649.1"/>
    </source>
</evidence>
<feature type="region of interest" description="Disordered" evidence="7">
    <location>
        <begin position="416"/>
        <end position="446"/>
    </location>
</feature>
<dbReference type="PANTHER" id="PTHR11999">
    <property type="entry name" value="GROUP II PYRIDOXAL-5-PHOSPHATE DECARBOXYLASE"/>
    <property type="match status" value="1"/>
</dbReference>
<evidence type="ECO:0000256" key="6">
    <source>
        <dbReference type="RuleBase" id="RU000382"/>
    </source>
</evidence>
<evidence type="ECO:0000256" key="7">
    <source>
        <dbReference type="SAM" id="MobiDB-lite"/>
    </source>
</evidence>
<evidence type="ECO:0000256" key="2">
    <source>
        <dbReference type="ARBA" id="ARBA00009533"/>
    </source>
</evidence>
<proteinExistence type="inferred from homology"/>
<dbReference type="InterPro" id="IPR010977">
    <property type="entry name" value="Aromatic_deC"/>
</dbReference>
<dbReference type="InterPro" id="IPR015424">
    <property type="entry name" value="PyrdxlP-dep_Trfase"/>
</dbReference>
<evidence type="ECO:0000313" key="9">
    <source>
        <dbReference type="Proteomes" id="UP000824998"/>
    </source>
</evidence>
<dbReference type="Proteomes" id="UP000824998">
    <property type="component" value="Unassembled WGS sequence"/>
</dbReference>
<dbReference type="GO" id="GO:0030170">
    <property type="term" value="F:pyridoxal phosphate binding"/>
    <property type="evidence" value="ECO:0007669"/>
    <property type="project" value="InterPro"/>
</dbReference>
<dbReference type="InterPro" id="IPR002129">
    <property type="entry name" value="PyrdxlP-dep_de-COase"/>
</dbReference>
<evidence type="ECO:0000256" key="3">
    <source>
        <dbReference type="ARBA" id="ARBA00022898"/>
    </source>
</evidence>
<dbReference type="OrthoDB" id="2161780at2759"/>
<reference evidence="8" key="1">
    <citation type="journal article" date="2021" name="IMA Fungus">
        <title>Genomic characterization of three marine fungi, including Emericellopsis atlantica sp. nov. with signatures of a generalist lifestyle and marine biomass degradation.</title>
        <authorList>
            <person name="Hagestad O.C."/>
            <person name="Hou L."/>
            <person name="Andersen J.H."/>
            <person name="Hansen E.H."/>
            <person name="Altermark B."/>
            <person name="Li C."/>
            <person name="Kuhnert E."/>
            <person name="Cox R.J."/>
            <person name="Crous P.W."/>
            <person name="Spatafora J.W."/>
            <person name="Lail K."/>
            <person name="Amirebrahimi M."/>
            <person name="Lipzen A."/>
            <person name="Pangilinan J."/>
            <person name="Andreopoulos W."/>
            <person name="Hayes R.D."/>
            <person name="Ng V."/>
            <person name="Grigoriev I.V."/>
            <person name="Jackson S.A."/>
            <person name="Sutton T.D.S."/>
            <person name="Dobson A.D.W."/>
            <person name="Rama T."/>
        </authorList>
    </citation>
    <scope>NUCLEOTIDE SEQUENCE</scope>
    <source>
        <strain evidence="8">TRa018bII</strain>
    </source>
</reference>
<sequence>MDFVTSSYNQLRTVVEKTPSDALPPNEAIVKAVESLPSSLPSHGLGEQATQTHLLTDIVPGFNGPKTGSNYYGFVTGGVLPIAEVADNIVTAFDQNVQVHLPTQSISTFVEDKALSLTAELVHLPDGFRGRTFTTGATGANILGLACARESVLNARLQAAGDRGEVAELGLLSACLKAGVKEIQVLSSMGHSSLYKAASIIGLGRSSVKDLPYSKDEPWRIDFVALESHLQRAKEGVVSIVAISAGEVNTGRFATDGLSQNGRIRDLCDKYDAWFHVDAAFGLFARSLPPTPEFQSLILSSSGLELADSIAGDCHKMLNVPYDCGIFFTSHPAILTAVFQNANAAYLSTGPAAIPSPLNNGMENSRRLRALPVYAVLLAHGRDGLAQIFAKQVRLARAVSAFIDTHPSYELLAQTPSPAPPSHPSYYHHLSLTSPQPTGTNTPIERPPYEDTHVVVIFRAKDERVNRRLVESINGGRKIYVSGTQWQGRKACRIAISTWKVDVGRDLELMRRVLGEVVKV</sequence>
<comment type="similarity">
    <text evidence="2 6">Belongs to the group II decarboxylase family.</text>
</comment>
<dbReference type="Gene3D" id="3.40.640.10">
    <property type="entry name" value="Type I PLP-dependent aspartate aminotransferase-like (Major domain)"/>
    <property type="match status" value="1"/>
</dbReference>
<dbReference type="AlphaFoldDB" id="A0A9P7YTQ0"/>
<protein>
    <submittedName>
        <fullName evidence="8">Pyridoxal phosphate-dependent transferase</fullName>
    </submittedName>
</protein>
<dbReference type="InterPro" id="IPR015422">
    <property type="entry name" value="PyrdxlP-dep_Trfase_small"/>
</dbReference>
<keyword evidence="3 5" id="KW-0663">Pyridoxal phosphate</keyword>
<feature type="modified residue" description="N6-(pyridoxal phosphate)lysine" evidence="5">
    <location>
        <position position="316"/>
    </location>
</feature>
<accession>A0A9P7YTQ0</accession>
<organism evidence="8 9">
    <name type="scientific">Amylocarpus encephaloides</name>
    <dbReference type="NCBI Taxonomy" id="45428"/>
    <lineage>
        <taxon>Eukaryota</taxon>
        <taxon>Fungi</taxon>
        <taxon>Dikarya</taxon>
        <taxon>Ascomycota</taxon>
        <taxon>Pezizomycotina</taxon>
        <taxon>Leotiomycetes</taxon>
        <taxon>Helotiales</taxon>
        <taxon>Helotiales incertae sedis</taxon>
        <taxon>Amylocarpus</taxon>
    </lineage>
</organism>
<keyword evidence="9" id="KW-1185">Reference proteome</keyword>
<dbReference type="EMBL" id="MU251357">
    <property type="protein sequence ID" value="KAG9239649.1"/>
    <property type="molecule type" value="Genomic_DNA"/>
</dbReference>
<keyword evidence="8" id="KW-0808">Transferase</keyword>
<dbReference type="Gene3D" id="3.90.1150.10">
    <property type="entry name" value="Aspartate Aminotransferase, domain 1"/>
    <property type="match status" value="1"/>
</dbReference>
<dbReference type="GO" id="GO:0016740">
    <property type="term" value="F:transferase activity"/>
    <property type="evidence" value="ECO:0007669"/>
    <property type="project" value="UniProtKB-KW"/>
</dbReference>
<gene>
    <name evidence="8" type="ORF">BJ875DRAFT_447987</name>
</gene>
<evidence type="ECO:0000256" key="1">
    <source>
        <dbReference type="ARBA" id="ARBA00001933"/>
    </source>
</evidence>
<name>A0A9P7YTQ0_9HELO</name>
<dbReference type="GO" id="GO:0005737">
    <property type="term" value="C:cytoplasm"/>
    <property type="evidence" value="ECO:0007669"/>
    <property type="project" value="TreeGrafter"/>
</dbReference>
<comment type="cofactor">
    <cofactor evidence="1 5 6">
        <name>pyridoxal 5'-phosphate</name>
        <dbReference type="ChEBI" id="CHEBI:597326"/>
    </cofactor>
</comment>